<dbReference type="GO" id="GO:0005886">
    <property type="term" value="C:plasma membrane"/>
    <property type="evidence" value="ECO:0007669"/>
    <property type="project" value="UniProtKB-SubCell"/>
</dbReference>
<dbReference type="AlphaFoldDB" id="A0A931AK07"/>
<dbReference type="PANTHER" id="PTHR30151:SF38">
    <property type="entry name" value="ALIPHATIC SULFONATES TRANSPORT PERMEASE PROTEIN SSUC-RELATED"/>
    <property type="match status" value="1"/>
</dbReference>
<comment type="caution">
    <text evidence="6">The sequence shown here is derived from an EMBL/GenBank/DDBJ whole genome shotgun (WGS) entry which is preliminary data.</text>
</comment>
<evidence type="ECO:0000256" key="1">
    <source>
        <dbReference type="ARBA" id="ARBA00004651"/>
    </source>
</evidence>
<evidence type="ECO:0000256" key="3">
    <source>
        <dbReference type="ARBA" id="ARBA00022475"/>
    </source>
</evidence>
<protein>
    <submittedName>
        <fullName evidence="6">Uncharacterized protein</fullName>
    </submittedName>
</protein>
<keyword evidence="2" id="KW-0813">Transport</keyword>
<evidence type="ECO:0000256" key="4">
    <source>
        <dbReference type="SAM" id="MobiDB-lite"/>
    </source>
</evidence>
<feature type="region of interest" description="Disordered" evidence="4">
    <location>
        <begin position="1"/>
        <end position="25"/>
    </location>
</feature>
<reference evidence="6" key="1">
    <citation type="submission" date="2020-11" db="EMBL/GenBank/DDBJ databases">
        <title>Whole-genome analyses of Nonomuraea sp. K274.</title>
        <authorList>
            <person name="Veyisoglu A."/>
        </authorList>
    </citation>
    <scope>NUCLEOTIDE SEQUENCE</scope>
    <source>
        <strain evidence="6">K274</strain>
    </source>
</reference>
<dbReference type="PANTHER" id="PTHR30151">
    <property type="entry name" value="ALKANE SULFONATE ABC TRANSPORTER-RELATED, MEMBRANE SUBUNIT"/>
    <property type="match status" value="1"/>
</dbReference>
<keyword evidence="5" id="KW-1133">Transmembrane helix</keyword>
<proteinExistence type="predicted"/>
<accession>A0A931AK07</accession>
<comment type="subcellular location">
    <subcellularLocation>
        <location evidence="1">Cell membrane</location>
        <topology evidence="1">Multi-pass membrane protein</topology>
    </subcellularLocation>
</comment>
<keyword evidence="5" id="KW-0472">Membrane</keyword>
<sequence length="148" mass="15295">MTERAGGPVSRPADVRRPRFGGRRPSRTGRIAAGLVVPLIVLAAWQVAATAGVFTPAQLPAPSAVLAAVAELARRGELWQHVAISGQRVLLGFAAGASAGVVLGAVRWAGLRQAAAGSRVTLWPRASSLAISRWVSFSGSLRMVNAPA</sequence>
<keyword evidence="5" id="KW-0812">Transmembrane</keyword>
<evidence type="ECO:0000256" key="2">
    <source>
        <dbReference type="ARBA" id="ARBA00022448"/>
    </source>
</evidence>
<feature type="transmembrane region" description="Helical" evidence="5">
    <location>
        <begin position="31"/>
        <end position="54"/>
    </location>
</feature>
<keyword evidence="3" id="KW-1003">Cell membrane</keyword>
<evidence type="ECO:0000256" key="5">
    <source>
        <dbReference type="SAM" id="Phobius"/>
    </source>
</evidence>
<name>A0A931AK07_9ACTN</name>
<organism evidence="6 7">
    <name type="scientific">Nonomuraea cypriaca</name>
    <dbReference type="NCBI Taxonomy" id="1187855"/>
    <lineage>
        <taxon>Bacteria</taxon>
        <taxon>Bacillati</taxon>
        <taxon>Actinomycetota</taxon>
        <taxon>Actinomycetes</taxon>
        <taxon>Streptosporangiales</taxon>
        <taxon>Streptosporangiaceae</taxon>
        <taxon>Nonomuraea</taxon>
    </lineage>
</organism>
<evidence type="ECO:0000313" key="6">
    <source>
        <dbReference type="EMBL" id="MBF8191804.1"/>
    </source>
</evidence>
<dbReference type="EMBL" id="JADOGI010000178">
    <property type="protein sequence ID" value="MBF8191804.1"/>
    <property type="molecule type" value="Genomic_DNA"/>
</dbReference>
<dbReference type="RefSeq" id="WP_195900713.1">
    <property type="nucleotide sequence ID" value="NZ_JADOGI010000178.1"/>
</dbReference>
<keyword evidence="7" id="KW-1185">Reference proteome</keyword>
<feature type="transmembrane region" description="Helical" evidence="5">
    <location>
        <begin position="89"/>
        <end position="109"/>
    </location>
</feature>
<dbReference type="Proteomes" id="UP000605361">
    <property type="component" value="Unassembled WGS sequence"/>
</dbReference>
<gene>
    <name evidence="6" type="ORF">ITP53_40195</name>
</gene>
<evidence type="ECO:0000313" key="7">
    <source>
        <dbReference type="Proteomes" id="UP000605361"/>
    </source>
</evidence>